<sequence length="79" mass="8895">MIQPIGMVLVNEAGETHDDVSLIKLIDVNSKRFAVLQDDEGISFAQLTIDNTGHTGFTDITDEEEFKVVERIYRKSPNE</sequence>
<reference evidence="1 2" key="1">
    <citation type="submission" date="2016-07" db="EMBL/GenBank/DDBJ databases">
        <title>Bacillus oceanisediminis whole genome.</title>
        <authorList>
            <person name="Pal Y."/>
            <person name="Verma A."/>
            <person name="Mual P."/>
            <person name="Srinivasan K."/>
        </authorList>
    </citation>
    <scope>NUCLEOTIDE SEQUENCE [LARGE SCALE GENOMIC DNA]</scope>
    <source>
        <strain evidence="1 2">Bhandara28</strain>
    </source>
</reference>
<proteinExistence type="predicted"/>
<dbReference type="RefSeq" id="WP_071159897.1">
    <property type="nucleotide sequence ID" value="NZ_MBRJ01000059.1"/>
</dbReference>
<dbReference type="EMBL" id="MBRJ01000059">
    <property type="protein sequence ID" value="OHX41383.1"/>
    <property type="molecule type" value="Genomic_DNA"/>
</dbReference>
<accession>A0ABX3CJZ0</accession>
<evidence type="ECO:0008006" key="3">
    <source>
        <dbReference type="Google" id="ProtNLM"/>
    </source>
</evidence>
<evidence type="ECO:0000313" key="1">
    <source>
        <dbReference type="EMBL" id="OHX41383.1"/>
    </source>
</evidence>
<dbReference type="Proteomes" id="UP000180194">
    <property type="component" value="Unassembled WGS sequence"/>
</dbReference>
<keyword evidence="2" id="KW-1185">Reference proteome</keyword>
<evidence type="ECO:0000313" key="2">
    <source>
        <dbReference type="Proteomes" id="UP000180194"/>
    </source>
</evidence>
<gene>
    <name evidence="1" type="ORF">BBV17_28715</name>
</gene>
<name>A0ABX3CJZ0_9BACI</name>
<protein>
    <recommendedName>
        <fullName evidence="3">DUF1292 domain-containing protein</fullName>
    </recommendedName>
</protein>
<organism evidence="1 2">
    <name type="scientific">Cytobacillus oceanisediminis</name>
    <dbReference type="NCBI Taxonomy" id="665099"/>
    <lineage>
        <taxon>Bacteria</taxon>
        <taxon>Bacillati</taxon>
        <taxon>Bacillota</taxon>
        <taxon>Bacilli</taxon>
        <taxon>Bacillales</taxon>
        <taxon>Bacillaceae</taxon>
        <taxon>Cytobacillus</taxon>
    </lineage>
</organism>
<comment type="caution">
    <text evidence="1">The sequence shown here is derived from an EMBL/GenBank/DDBJ whole genome shotgun (WGS) entry which is preliminary data.</text>
</comment>